<dbReference type="PROSITE" id="PS51257">
    <property type="entry name" value="PROKAR_LIPOPROTEIN"/>
    <property type="match status" value="1"/>
</dbReference>
<protein>
    <recommendedName>
        <fullName evidence="4">GerMN domain-containing protein</fullName>
    </recommendedName>
</protein>
<proteinExistence type="predicted"/>
<gene>
    <name evidence="2" type="ORF">IW245_007652</name>
</gene>
<name>A0A8J7GQH1_9ACTN</name>
<reference evidence="2" key="1">
    <citation type="submission" date="2020-11" db="EMBL/GenBank/DDBJ databases">
        <title>Sequencing the genomes of 1000 actinobacteria strains.</title>
        <authorList>
            <person name="Klenk H.-P."/>
        </authorList>
    </citation>
    <scope>NUCLEOTIDE SEQUENCE</scope>
    <source>
        <strain evidence="2">DSM 45356</strain>
    </source>
</reference>
<dbReference type="Proteomes" id="UP000622552">
    <property type="component" value="Unassembled WGS sequence"/>
</dbReference>
<dbReference type="AlphaFoldDB" id="A0A8J7GQH1"/>
<evidence type="ECO:0008006" key="4">
    <source>
        <dbReference type="Google" id="ProtNLM"/>
    </source>
</evidence>
<feature type="signal peptide" evidence="1">
    <location>
        <begin position="1"/>
        <end position="18"/>
    </location>
</feature>
<evidence type="ECO:0000256" key="1">
    <source>
        <dbReference type="SAM" id="SignalP"/>
    </source>
</evidence>
<comment type="caution">
    <text evidence="2">The sequence shown here is derived from an EMBL/GenBank/DDBJ whole genome shotgun (WGS) entry which is preliminary data.</text>
</comment>
<keyword evidence="3" id="KW-1185">Reference proteome</keyword>
<evidence type="ECO:0000313" key="2">
    <source>
        <dbReference type="EMBL" id="MBG6141458.1"/>
    </source>
</evidence>
<accession>A0A8J7GQH1</accession>
<evidence type="ECO:0000313" key="3">
    <source>
        <dbReference type="Proteomes" id="UP000622552"/>
    </source>
</evidence>
<organism evidence="2 3">
    <name type="scientific">Longispora fulva</name>
    <dbReference type="NCBI Taxonomy" id="619741"/>
    <lineage>
        <taxon>Bacteria</taxon>
        <taxon>Bacillati</taxon>
        <taxon>Actinomycetota</taxon>
        <taxon>Actinomycetes</taxon>
        <taxon>Micromonosporales</taxon>
        <taxon>Micromonosporaceae</taxon>
        <taxon>Longispora</taxon>
    </lineage>
</organism>
<dbReference type="EMBL" id="JADOUF010000001">
    <property type="protein sequence ID" value="MBG6141458.1"/>
    <property type="molecule type" value="Genomic_DNA"/>
</dbReference>
<dbReference type="RefSeq" id="WP_197007868.1">
    <property type="nucleotide sequence ID" value="NZ_BONS01000013.1"/>
</dbReference>
<feature type="chain" id="PRO_5039193599" description="GerMN domain-containing protein" evidence="1">
    <location>
        <begin position="19"/>
        <end position="163"/>
    </location>
</feature>
<sequence>MRRAVVLVLTLAALAALAGCGVRPSGVVRAGEAPRKYTTEVTALYFQMHGLLARTERIDPKALNVSQKVDLLLAGPNPAERGQGYETALPATSGGGVQVVRVAPHRYELRMNTPVATLSATALDQLVCTVLAGEAAEHAMAVGSVVAVVGTAGRREDRGCPVV</sequence>
<keyword evidence="1" id="KW-0732">Signal</keyword>